<evidence type="ECO:0000313" key="3">
    <source>
        <dbReference type="EMBL" id="CAA9384819.1"/>
    </source>
</evidence>
<dbReference type="Pfam" id="PF13490">
    <property type="entry name" value="zf-HC2"/>
    <property type="match status" value="1"/>
</dbReference>
<protein>
    <recommendedName>
        <fullName evidence="2">Putative zinc-finger domain-containing protein</fullName>
    </recommendedName>
</protein>
<keyword evidence="1" id="KW-1133">Transmembrane helix</keyword>
<sequence length="154" mass="16532">MTCDNAPQVHAYHDGELPPPERAEVEAHLAGCDPCSSLLNDLRQVSLRVRSAPLPEVATVPFERLYDTWHVARQQGVLRITRWLTAAAAAVLVGSLVLFPSHKGGDDMGSNRVAAAAPSWEAVALMAPVVEDPTATQGEELVAVAQWMAEDLAD</sequence>
<dbReference type="InterPro" id="IPR027383">
    <property type="entry name" value="Znf_put"/>
</dbReference>
<feature type="transmembrane region" description="Helical" evidence="1">
    <location>
        <begin position="83"/>
        <end position="101"/>
    </location>
</feature>
<organism evidence="3">
    <name type="scientific">uncultured Phycisphaerae bacterium</name>
    <dbReference type="NCBI Taxonomy" id="904963"/>
    <lineage>
        <taxon>Bacteria</taxon>
        <taxon>Pseudomonadati</taxon>
        <taxon>Planctomycetota</taxon>
        <taxon>Phycisphaerae</taxon>
        <taxon>environmental samples</taxon>
    </lineage>
</organism>
<keyword evidence="1" id="KW-0472">Membrane</keyword>
<evidence type="ECO:0000256" key="1">
    <source>
        <dbReference type="SAM" id="Phobius"/>
    </source>
</evidence>
<reference evidence="3" key="1">
    <citation type="submission" date="2020-02" db="EMBL/GenBank/DDBJ databases">
        <authorList>
            <person name="Meier V. D."/>
        </authorList>
    </citation>
    <scope>NUCLEOTIDE SEQUENCE</scope>
    <source>
        <strain evidence="3">AVDCRST_MAG64</strain>
    </source>
</reference>
<gene>
    <name evidence="3" type="ORF">AVDCRST_MAG64-870</name>
</gene>
<accession>A0A6J4NDI3</accession>
<dbReference type="Gene3D" id="1.10.10.1320">
    <property type="entry name" value="Anti-sigma factor, zinc-finger domain"/>
    <property type="match status" value="1"/>
</dbReference>
<dbReference type="AlphaFoldDB" id="A0A6J4NDI3"/>
<proteinExistence type="predicted"/>
<keyword evidence="1" id="KW-0812">Transmembrane</keyword>
<dbReference type="InterPro" id="IPR041916">
    <property type="entry name" value="Anti_sigma_zinc_sf"/>
</dbReference>
<name>A0A6J4NDI3_9BACT</name>
<dbReference type="EMBL" id="CADCUQ010000209">
    <property type="protein sequence ID" value="CAA9384819.1"/>
    <property type="molecule type" value="Genomic_DNA"/>
</dbReference>
<feature type="domain" description="Putative zinc-finger" evidence="2">
    <location>
        <begin position="9"/>
        <end position="35"/>
    </location>
</feature>
<evidence type="ECO:0000259" key="2">
    <source>
        <dbReference type="Pfam" id="PF13490"/>
    </source>
</evidence>